<dbReference type="InterPro" id="IPR011545">
    <property type="entry name" value="DEAD/DEAH_box_helicase_dom"/>
</dbReference>
<evidence type="ECO:0000259" key="11">
    <source>
        <dbReference type="PROSITE" id="PS51194"/>
    </source>
</evidence>
<dbReference type="GO" id="GO:0003724">
    <property type="term" value="F:RNA helicase activity"/>
    <property type="evidence" value="ECO:0007669"/>
    <property type="project" value="UniProtKB-EC"/>
</dbReference>
<feature type="domain" description="Helicase ATP-binding" evidence="10">
    <location>
        <begin position="93"/>
        <end position="256"/>
    </location>
</feature>
<evidence type="ECO:0000313" key="12">
    <source>
        <dbReference type="EMBL" id="AMQ93298.1"/>
    </source>
</evidence>
<keyword evidence="6" id="KW-0067">ATP-binding</keyword>
<evidence type="ECO:0000256" key="6">
    <source>
        <dbReference type="ARBA" id="ARBA00022840"/>
    </source>
</evidence>
<dbReference type="NCBIfam" id="TIGR01967">
    <property type="entry name" value="DEAH_box_HrpA"/>
    <property type="match status" value="2"/>
</dbReference>
<accession>A0A5D0EJQ4</accession>
<dbReference type="FunFam" id="1.20.120.1080:FF:000005">
    <property type="entry name" value="ATP-dependent helicase HrpA"/>
    <property type="match status" value="1"/>
</dbReference>
<evidence type="ECO:0000256" key="3">
    <source>
        <dbReference type="ARBA" id="ARBA00022741"/>
    </source>
</evidence>
<dbReference type="SMR" id="A0A5D0EJQ4"/>
<dbReference type="InterPro" id="IPR001650">
    <property type="entry name" value="Helicase_C-like"/>
</dbReference>
<dbReference type="SMART" id="SM00847">
    <property type="entry name" value="HA2"/>
    <property type="match status" value="1"/>
</dbReference>
<gene>
    <name evidence="12" type="ORF">ACT75_01555</name>
    <name evidence="13" type="ORF">CQR80_08440</name>
</gene>
<evidence type="ECO:0000313" key="14">
    <source>
        <dbReference type="Proteomes" id="UP000072236"/>
    </source>
</evidence>
<dbReference type="Pfam" id="PF00270">
    <property type="entry name" value="DEAD"/>
    <property type="match status" value="1"/>
</dbReference>
<comment type="similarity">
    <text evidence="1">Belongs to the DEAD box helicase family. DEAH subfamily.</text>
</comment>
<evidence type="ECO:0000256" key="7">
    <source>
        <dbReference type="ARBA" id="ARBA00047984"/>
    </source>
</evidence>
<dbReference type="Proteomes" id="UP000072236">
    <property type="component" value="Chromosome"/>
</dbReference>
<evidence type="ECO:0000256" key="1">
    <source>
        <dbReference type="ARBA" id="ARBA00008792"/>
    </source>
</evidence>
<dbReference type="Proteomes" id="UP000226080">
    <property type="component" value="Unassembled WGS sequence"/>
</dbReference>
<keyword evidence="3" id="KW-0547">Nucleotide-binding</keyword>
<dbReference type="RefSeq" id="WP_014702270.1">
    <property type="nucleotide sequence ID" value="NZ_CP012959.1"/>
</dbReference>
<dbReference type="SUPFAM" id="SSF52540">
    <property type="entry name" value="P-loop containing nucleoside triphosphate hydrolases"/>
    <property type="match status" value="1"/>
</dbReference>
<keyword evidence="5 12" id="KW-0347">Helicase</keyword>
<dbReference type="Pfam" id="PF07717">
    <property type="entry name" value="OB_NTP_bind"/>
    <property type="match status" value="1"/>
</dbReference>
<evidence type="ECO:0000256" key="2">
    <source>
        <dbReference type="ARBA" id="ARBA00012552"/>
    </source>
</evidence>
<dbReference type="InterPro" id="IPR014001">
    <property type="entry name" value="Helicase_ATP-bd"/>
</dbReference>
<dbReference type="Pfam" id="PF00271">
    <property type="entry name" value="Helicase_C"/>
    <property type="match status" value="1"/>
</dbReference>
<dbReference type="GO" id="GO:0016787">
    <property type="term" value="F:hydrolase activity"/>
    <property type="evidence" value="ECO:0007669"/>
    <property type="project" value="UniProtKB-KW"/>
</dbReference>
<dbReference type="PROSITE" id="PS00690">
    <property type="entry name" value="DEAH_ATP_HELICASE"/>
    <property type="match status" value="1"/>
</dbReference>
<dbReference type="PANTHER" id="PTHR18934">
    <property type="entry name" value="ATP-DEPENDENT RNA HELICASE"/>
    <property type="match status" value="1"/>
</dbReference>
<name>A0A5D0EJQ4_AGGAC</name>
<dbReference type="PROSITE" id="PS51192">
    <property type="entry name" value="HELICASE_ATP_BIND_1"/>
    <property type="match status" value="1"/>
</dbReference>
<dbReference type="Gene3D" id="3.40.50.300">
    <property type="entry name" value="P-loop containing nucleotide triphosphate hydrolases"/>
    <property type="match status" value="2"/>
</dbReference>
<evidence type="ECO:0000313" key="15">
    <source>
        <dbReference type="Proteomes" id="UP000226080"/>
    </source>
</evidence>
<evidence type="ECO:0000313" key="13">
    <source>
        <dbReference type="EMBL" id="PHO20148.1"/>
    </source>
</evidence>
<keyword evidence="4" id="KW-0378">Hydrolase</keyword>
<dbReference type="GO" id="GO:0003723">
    <property type="term" value="F:RNA binding"/>
    <property type="evidence" value="ECO:0007669"/>
    <property type="project" value="TreeGrafter"/>
</dbReference>
<keyword evidence="8" id="KW-0175">Coiled coil</keyword>
<dbReference type="PROSITE" id="PS51194">
    <property type="entry name" value="HELICASE_CTER"/>
    <property type="match status" value="1"/>
</dbReference>
<dbReference type="EC" id="3.6.4.13" evidence="2"/>
<dbReference type="Pfam" id="PF11898">
    <property type="entry name" value="DUF3418"/>
    <property type="match status" value="1"/>
</dbReference>
<feature type="coiled-coil region" evidence="8">
    <location>
        <begin position="45"/>
        <end position="72"/>
    </location>
</feature>
<dbReference type="OrthoDB" id="9805617at2"/>
<dbReference type="EMBL" id="PCGW01000016">
    <property type="protein sequence ID" value="PHO20148.1"/>
    <property type="molecule type" value="Genomic_DNA"/>
</dbReference>
<dbReference type="InterPro" id="IPR024590">
    <property type="entry name" value="HrpA_C"/>
</dbReference>
<evidence type="ECO:0000256" key="8">
    <source>
        <dbReference type="SAM" id="Coils"/>
    </source>
</evidence>
<dbReference type="EMBL" id="CP012959">
    <property type="protein sequence ID" value="AMQ93298.1"/>
    <property type="molecule type" value="Genomic_DNA"/>
</dbReference>
<organism evidence="12 14">
    <name type="scientific">Aggregatibacter actinomycetemcomitans</name>
    <name type="common">Actinobacillus actinomycetemcomitans</name>
    <name type="synonym">Haemophilus actinomycetemcomitans</name>
    <dbReference type="NCBI Taxonomy" id="714"/>
    <lineage>
        <taxon>Bacteria</taxon>
        <taxon>Pseudomonadati</taxon>
        <taxon>Pseudomonadota</taxon>
        <taxon>Gammaproteobacteria</taxon>
        <taxon>Pasteurellales</taxon>
        <taxon>Pasteurellaceae</taxon>
        <taxon>Aggregatibacter</taxon>
    </lineage>
</organism>
<dbReference type="InterPro" id="IPR027417">
    <property type="entry name" value="P-loop_NTPase"/>
</dbReference>
<feature type="domain" description="Helicase C-terminal" evidence="11">
    <location>
        <begin position="277"/>
        <end position="447"/>
    </location>
</feature>
<dbReference type="CDD" id="cd17989">
    <property type="entry name" value="DEXHc_HrpA"/>
    <property type="match status" value="1"/>
</dbReference>
<dbReference type="FunFam" id="3.40.50.300:FF:000439">
    <property type="entry name" value="ATP-dependent RNA helicase HrpA"/>
    <property type="match status" value="1"/>
</dbReference>
<dbReference type="Gene3D" id="1.20.120.1080">
    <property type="match status" value="1"/>
</dbReference>
<dbReference type="CDD" id="cd18791">
    <property type="entry name" value="SF2_C_RHA"/>
    <property type="match status" value="1"/>
</dbReference>
<dbReference type="Pfam" id="PF21010">
    <property type="entry name" value="HA2_C"/>
    <property type="match status" value="1"/>
</dbReference>
<dbReference type="PANTHER" id="PTHR18934:SF99">
    <property type="entry name" value="ATP-DEPENDENT RNA HELICASE DHX37-RELATED"/>
    <property type="match status" value="1"/>
</dbReference>
<reference evidence="12 14" key="1">
    <citation type="submission" date="2015-10" db="EMBL/GenBank/DDBJ databases">
        <title>Tn-seq of a polymicrobial infection.</title>
        <authorList>
            <person name="Stacy A."/>
            <person name="Rumbaugh K.P."/>
            <person name="Whiteley M."/>
        </authorList>
    </citation>
    <scope>NUCLEOTIDE SEQUENCE [LARGE SCALE GENOMIC DNA]</scope>
    <source>
        <strain evidence="12 14">624</strain>
    </source>
</reference>
<evidence type="ECO:0000259" key="10">
    <source>
        <dbReference type="PROSITE" id="PS51192"/>
    </source>
</evidence>
<dbReference type="SMART" id="SM00382">
    <property type="entry name" value="AAA"/>
    <property type="match status" value="1"/>
</dbReference>
<reference evidence="13 15" key="2">
    <citation type="submission" date="2017-10" db="EMBL/GenBank/DDBJ databases">
        <title>Draft genome sequences of Aggregatibacter actinomycetemcomitans strains 310a and 310b.</title>
        <authorList>
            <person name="May A.C."/>
            <person name="Ohta H."/>
            <person name="Maeda H."/>
            <person name="Kokeguchi S."/>
            <person name="Cugini C."/>
        </authorList>
    </citation>
    <scope>NUCLEOTIDE SEQUENCE [LARGE SCALE GENOMIC DNA]</scope>
    <source>
        <strain evidence="13 15">310b</strain>
    </source>
</reference>
<dbReference type="InterPro" id="IPR003593">
    <property type="entry name" value="AAA+_ATPase"/>
</dbReference>
<dbReference type="KEGG" id="aact:ACT75_01555"/>
<keyword evidence="15" id="KW-1185">Reference proteome</keyword>
<dbReference type="InterPro" id="IPR002464">
    <property type="entry name" value="DNA/RNA_helicase_DEAH_CS"/>
</dbReference>
<dbReference type="InterPro" id="IPR011709">
    <property type="entry name" value="DEAD-box_helicase_OB_fold"/>
</dbReference>
<comment type="catalytic activity">
    <reaction evidence="7">
        <text>ATP + H2O = ADP + phosphate + H(+)</text>
        <dbReference type="Rhea" id="RHEA:13065"/>
        <dbReference type="ChEBI" id="CHEBI:15377"/>
        <dbReference type="ChEBI" id="CHEBI:15378"/>
        <dbReference type="ChEBI" id="CHEBI:30616"/>
        <dbReference type="ChEBI" id="CHEBI:43474"/>
        <dbReference type="ChEBI" id="CHEBI:456216"/>
        <dbReference type="EC" id="3.6.4.13"/>
    </reaction>
</comment>
<dbReference type="InterPro" id="IPR007502">
    <property type="entry name" value="Helicase-assoc_dom"/>
</dbReference>
<evidence type="ECO:0000256" key="9">
    <source>
        <dbReference type="SAM" id="MobiDB-lite"/>
    </source>
</evidence>
<sequence>MNKRTIKQELNPLQHSLFTQLNDVMLSDKRRLSARIHGIGKIKSADAQQAVATEIEQQIQQAKLRVEQRKSAVKNPIAFPESLPVSQRKAEIEKLLSEHQVIVVAGETGSGKTTQLPKMCLELGLGNFGMIGHTQPRRIAARSVAARIAEELQTELGDLVGYKVRFNDQISDNTQIKLMTDGILLAEIQTDRFLNQYACLIIDEAHERSLNNDFILGYLKQLLPRRPDLKLIITSATIDVERFSKHFNNAPIIEVSGRTYPVEVRYRPIAEEDDQDQLQGILNAVDELQAGGRGDILIFMNGEREIRDTAEALQKQNLKHTEILPLFARLSAQEQNKIFHPSGLNRIVLATNVAETSLTVPGIKYVIDPGTARISRYSYRTKVQRLPIEPISQASANQRKGRCGRVSEGICIRLYSEEDFNNRPEFTDPEILRTNLASVILQMTALGLDDIEAFPFVDAPDKRHIQDGVKLLEELGALEWKAIRKSPPSAFGTSPRKQGEGRGILSEEGSSLPPFTGGAARRAEGGNTPTFKEKRVLTNLGRQLAQLPVDPRLAKMLLSAVNFGSVYEVMIIVSALSIQDPRERPTEKQQAADEKHRRFADKKSDFLAFLNLWNYLQEQQKALSKNQFRRQCQKDFLNYLRIREWQDIYQQIRLAVREMGLPINSEKAEYQQIHTALLSGLLSHIGLKEAEKQEYLGARNAHFAIFPNSVLFKKQPKWVTAAELVETSKLWGRMVAEIEPEWIEPLAEHLVKKSYSEPRWSKSRGAVITYEKVSLYGVPIVATRPVNYGAIDPVVSREIFIQSALVEGDWNTKHPFFKQNQQLIREVEELEHKSRRRDILVDERTLFEFYDQRIGTDVVSQKHFDTWWKKASKQDPELLNFERSFLINDDAEQVSKLDFPNFWHQGNLKLKLTYQFEPGTDADGVTVHIPLPLLNQVEMTGFDWQIPGLREELVIALIKSLPKSYRRNFVPAPNYAQAFLGRAMPLEKPLLDTLIYELRRMTGVTVEAEHWNWAQIPSHLKMTFRVVDEKGKKIAESMDLDALKFELKDRVQESISAVADDGIEQSGAHIWNFAGLPQFYEQKKHGFSVKAFPAIVDEKDSVGIKLFETEFEQAVAMQQGLRRLLLLNVPSPIKYLHEKLPNKSKLGLYFTPFGRVMDLIDDCIACAVDKLIADFGGFVWNEEGFEKLRDFVRENLNEVTVDIAQKVEQILTLTHQLNQRLKGKMDFTMAFALSDIKSQLSGLVYQGFVQKSGYHRLPDLLRYLQAIDKRIDKLSQDVNRDRAAMLRVEQVQQAYQQLLAKLPKSKPISDEVAEIRYMIEELRVSLFAQQLGTKYQVSEKRVLGIIKQL</sequence>
<dbReference type="FunFam" id="3.40.50.300:FF:000575">
    <property type="entry name" value="ATP-dependent helicase hrpA"/>
    <property type="match status" value="1"/>
</dbReference>
<dbReference type="SMART" id="SM00487">
    <property type="entry name" value="DEXDc"/>
    <property type="match status" value="1"/>
</dbReference>
<evidence type="ECO:0000256" key="4">
    <source>
        <dbReference type="ARBA" id="ARBA00022801"/>
    </source>
</evidence>
<dbReference type="InterPro" id="IPR010222">
    <property type="entry name" value="RNA_helicase_HrpA"/>
</dbReference>
<evidence type="ECO:0000256" key="5">
    <source>
        <dbReference type="ARBA" id="ARBA00022806"/>
    </source>
</evidence>
<feature type="region of interest" description="Disordered" evidence="9">
    <location>
        <begin position="486"/>
        <end position="529"/>
    </location>
</feature>
<dbReference type="SMART" id="SM00490">
    <property type="entry name" value="HELICc"/>
    <property type="match status" value="1"/>
</dbReference>
<proteinExistence type="inferred from homology"/>
<dbReference type="NCBIfam" id="NF008348">
    <property type="entry name" value="PRK11131.1"/>
    <property type="match status" value="1"/>
</dbReference>
<protein>
    <recommendedName>
        <fullName evidence="2">RNA helicase</fullName>
        <ecNumber evidence="2">3.6.4.13</ecNumber>
    </recommendedName>
</protein>
<dbReference type="GO" id="GO:0005524">
    <property type="term" value="F:ATP binding"/>
    <property type="evidence" value="ECO:0007669"/>
    <property type="project" value="UniProtKB-KW"/>
</dbReference>